<evidence type="ECO:0000259" key="2">
    <source>
        <dbReference type="Pfam" id="PF01693"/>
    </source>
</evidence>
<proteinExistence type="predicted"/>
<feature type="compositionally biased region" description="Low complexity" evidence="1">
    <location>
        <begin position="120"/>
        <end position="130"/>
    </location>
</feature>
<reference evidence="3" key="1">
    <citation type="submission" date="2023-03" db="EMBL/GenBank/DDBJ databases">
        <title>Massive genome expansion in bonnet fungi (Mycena s.s.) driven by repeated elements and novel gene families across ecological guilds.</title>
        <authorList>
            <consortium name="Lawrence Berkeley National Laboratory"/>
            <person name="Harder C.B."/>
            <person name="Miyauchi S."/>
            <person name="Viragh M."/>
            <person name="Kuo A."/>
            <person name="Thoen E."/>
            <person name="Andreopoulos B."/>
            <person name="Lu D."/>
            <person name="Skrede I."/>
            <person name="Drula E."/>
            <person name="Henrissat B."/>
            <person name="Morin E."/>
            <person name="Kohler A."/>
            <person name="Barry K."/>
            <person name="LaButti K."/>
            <person name="Morin E."/>
            <person name="Salamov A."/>
            <person name="Lipzen A."/>
            <person name="Mereny Z."/>
            <person name="Hegedus B."/>
            <person name="Baldrian P."/>
            <person name="Stursova M."/>
            <person name="Weitz H."/>
            <person name="Taylor A."/>
            <person name="Grigoriev I.V."/>
            <person name="Nagy L.G."/>
            <person name="Martin F."/>
            <person name="Kauserud H."/>
        </authorList>
    </citation>
    <scope>NUCLEOTIDE SEQUENCE</scope>
    <source>
        <strain evidence="3">CBHHK173m</strain>
    </source>
</reference>
<feature type="compositionally biased region" description="Basic residues" evidence="1">
    <location>
        <begin position="164"/>
        <end position="174"/>
    </location>
</feature>
<dbReference type="InterPro" id="IPR037056">
    <property type="entry name" value="RNase_H1_N_sf"/>
</dbReference>
<dbReference type="Proteomes" id="UP001222325">
    <property type="component" value="Unassembled WGS sequence"/>
</dbReference>
<feature type="domain" description="Ribonuclease H1 N-terminal" evidence="2">
    <location>
        <begin position="265"/>
        <end position="306"/>
    </location>
</feature>
<feature type="compositionally biased region" description="Pro residues" evidence="1">
    <location>
        <begin position="100"/>
        <end position="112"/>
    </location>
</feature>
<dbReference type="InterPro" id="IPR009027">
    <property type="entry name" value="Ribosomal_bL9/RNase_H1_N"/>
</dbReference>
<accession>A0AAD6TMR0</accession>
<dbReference type="Pfam" id="PF01693">
    <property type="entry name" value="Cauli_VI"/>
    <property type="match status" value="2"/>
</dbReference>
<sequence>MTSSPLSPAEIAQLIHSDLHPGHLSAEELDNLTAQLSDAQLEEVVDRLGHAELARQLPPILLKVMLAAQRITRDTPPEYDNEVDDMICHFDATGISGDPVTPPPSSPEPPATPHHRRTARSAPSTPQSSTAAYIIQSPGKNGIALSWFEAGSLTQGVAGASVKGQKKRGPRKRGGPPPAAYTVFFGGKIGVFTRWADVQVAITGHGLAIHAGFPSLEAAEAALAFARSKGWTGDSQPSAPPSASPLPLPSSYEDNPLSSGTNLLWYAVCRGVAPGVYRSYLECSLNTSGVPGNLCNSFETRVEAEHAMRLAYQNGWVRAIARPVVAPAPVV</sequence>
<dbReference type="AlphaFoldDB" id="A0AAD6TMR0"/>
<dbReference type="Gene3D" id="3.40.970.10">
    <property type="entry name" value="Ribonuclease H1, N-terminal domain"/>
    <property type="match status" value="2"/>
</dbReference>
<feature type="region of interest" description="Disordered" evidence="1">
    <location>
        <begin position="91"/>
        <end position="130"/>
    </location>
</feature>
<evidence type="ECO:0000256" key="1">
    <source>
        <dbReference type="SAM" id="MobiDB-lite"/>
    </source>
</evidence>
<feature type="domain" description="Ribonuclease H1 N-terminal" evidence="2">
    <location>
        <begin position="180"/>
        <end position="221"/>
    </location>
</feature>
<evidence type="ECO:0000313" key="3">
    <source>
        <dbReference type="EMBL" id="KAJ7073295.1"/>
    </source>
</evidence>
<feature type="compositionally biased region" description="Pro residues" evidence="1">
    <location>
        <begin position="238"/>
        <end position="248"/>
    </location>
</feature>
<gene>
    <name evidence="3" type="ORF">B0H15DRAFT_806880</name>
</gene>
<feature type="region of interest" description="Disordered" evidence="1">
    <location>
        <begin position="232"/>
        <end position="251"/>
    </location>
</feature>
<dbReference type="SUPFAM" id="SSF55658">
    <property type="entry name" value="L9 N-domain-like"/>
    <property type="match status" value="2"/>
</dbReference>
<comment type="caution">
    <text evidence="3">The sequence shown here is derived from an EMBL/GenBank/DDBJ whole genome shotgun (WGS) entry which is preliminary data.</text>
</comment>
<keyword evidence="4" id="KW-1185">Reference proteome</keyword>
<protein>
    <recommendedName>
        <fullName evidence="2">Ribonuclease H1 N-terminal domain-containing protein</fullName>
    </recommendedName>
</protein>
<organism evidence="3 4">
    <name type="scientific">Mycena belliarum</name>
    <dbReference type="NCBI Taxonomy" id="1033014"/>
    <lineage>
        <taxon>Eukaryota</taxon>
        <taxon>Fungi</taxon>
        <taxon>Dikarya</taxon>
        <taxon>Basidiomycota</taxon>
        <taxon>Agaricomycotina</taxon>
        <taxon>Agaricomycetes</taxon>
        <taxon>Agaricomycetidae</taxon>
        <taxon>Agaricales</taxon>
        <taxon>Marasmiineae</taxon>
        <taxon>Mycenaceae</taxon>
        <taxon>Mycena</taxon>
    </lineage>
</organism>
<name>A0AAD6TMR0_9AGAR</name>
<evidence type="ECO:0000313" key="4">
    <source>
        <dbReference type="Proteomes" id="UP001222325"/>
    </source>
</evidence>
<feature type="region of interest" description="Disordered" evidence="1">
    <location>
        <begin position="158"/>
        <end position="177"/>
    </location>
</feature>
<dbReference type="EMBL" id="JARJCN010000118">
    <property type="protein sequence ID" value="KAJ7073295.1"/>
    <property type="molecule type" value="Genomic_DNA"/>
</dbReference>
<dbReference type="InterPro" id="IPR011320">
    <property type="entry name" value="RNase_H1_N"/>
</dbReference>